<reference evidence="2 3" key="1">
    <citation type="journal article" date="2019" name="Nat. Med.">
        <title>A library of human gut bacterial isolates paired with longitudinal multiomics data enables mechanistic microbiome research.</title>
        <authorList>
            <person name="Poyet M."/>
            <person name="Groussin M."/>
            <person name="Gibbons S.M."/>
            <person name="Avila-Pacheco J."/>
            <person name="Jiang X."/>
            <person name="Kearney S.M."/>
            <person name="Perrotta A.R."/>
            <person name="Berdy B."/>
            <person name="Zhao S."/>
            <person name="Lieberman T.D."/>
            <person name="Swanson P.K."/>
            <person name="Smith M."/>
            <person name="Roesemann S."/>
            <person name="Alexander J.E."/>
            <person name="Rich S.A."/>
            <person name="Livny J."/>
            <person name="Vlamakis H."/>
            <person name="Clish C."/>
            <person name="Bullock K."/>
            <person name="Deik A."/>
            <person name="Scott J."/>
            <person name="Pierce K.A."/>
            <person name="Xavier R.J."/>
            <person name="Alm E.J."/>
        </authorList>
    </citation>
    <scope>NUCLEOTIDE SEQUENCE [LARGE SCALE GENOMIC DNA]</scope>
    <source>
        <strain evidence="2 3">BIOML-A19</strain>
    </source>
</reference>
<dbReference type="PROSITE" id="PS50943">
    <property type="entry name" value="HTH_CROC1"/>
    <property type="match status" value="1"/>
</dbReference>
<feature type="domain" description="HTH cro/C1-type" evidence="1">
    <location>
        <begin position="5"/>
        <end position="66"/>
    </location>
</feature>
<dbReference type="SUPFAM" id="SSF47413">
    <property type="entry name" value="lambda repressor-like DNA-binding domains"/>
    <property type="match status" value="1"/>
</dbReference>
<dbReference type="EMBL" id="VVYD01000001">
    <property type="protein sequence ID" value="KAA5504252.1"/>
    <property type="molecule type" value="Genomic_DNA"/>
</dbReference>
<dbReference type="Pfam" id="PF01381">
    <property type="entry name" value="HTH_3"/>
    <property type="match status" value="1"/>
</dbReference>
<dbReference type="Gene3D" id="1.10.260.40">
    <property type="entry name" value="lambda repressor-like DNA-binding domains"/>
    <property type="match status" value="1"/>
</dbReference>
<accession>A0A9P4AAD6</accession>
<dbReference type="GO" id="GO:0003677">
    <property type="term" value="F:DNA binding"/>
    <property type="evidence" value="ECO:0007669"/>
    <property type="project" value="InterPro"/>
</dbReference>
<evidence type="ECO:0000313" key="2">
    <source>
        <dbReference type="EMBL" id="KAA5504252.1"/>
    </source>
</evidence>
<organism evidence="2 3">
    <name type="scientific">Bacteroides caccae</name>
    <dbReference type="NCBI Taxonomy" id="47678"/>
    <lineage>
        <taxon>Bacteria</taxon>
        <taxon>Pseudomonadati</taxon>
        <taxon>Bacteroidota</taxon>
        <taxon>Bacteroidia</taxon>
        <taxon>Bacteroidales</taxon>
        <taxon>Bacteroidaceae</taxon>
        <taxon>Bacteroides</taxon>
    </lineage>
</organism>
<dbReference type="CDD" id="cd00093">
    <property type="entry name" value="HTH_XRE"/>
    <property type="match status" value="1"/>
</dbReference>
<gene>
    <name evidence="2" type="ORF">F2Y31_03220</name>
</gene>
<dbReference type="SMART" id="SM00530">
    <property type="entry name" value="HTH_XRE"/>
    <property type="match status" value="1"/>
</dbReference>
<dbReference type="AlphaFoldDB" id="A0A9P4AAD6"/>
<comment type="caution">
    <text evidence="2">The sequence shown here is derived from an EMBL/GenBank/DDBJ whole genome shotgun (WGS) entry which is preliminary data.</text>
</comment>
<proteinExistence type="predicted"/>
<dbReference type="RefSeq" id="WP_149882514.1">
    <property type="nucleotide sequence ID" value="NZ_CACRTB010000007.1"/>
</dbReference>
<evidence type="ECO:0000313" key="3">
    <source>
        <dbReference type="Proteomes" id="UP000368418"/>
    </source>
</evidence>
<sequence length="89" mass="9831">MENRIKEILSEKGMTAIELSNLVGISRVSLSNIINDKQEASANTLNSIAKSLDVPFWQLFVSPEEVQPKKDGFSLTCPHCGKSINLKVE</sequence>
<name>A0A9P4AAD6_9BACE</name>
<dbReference type="InterPro" id="IPR010982">
    <property type="entry name" value="Lambda_DNA-bd_dom_sf"/>
</dbReference>
<evidence type="ECO:0000259" key="1">
    <source>
        <dbReference type="PROSITE" id="PS50943"/>
    </source>
</evidence>
<protein>
    <submittedName>
        <fullName evidence="2">Helix-turn-helix transcriptional regulator</fullName>
    </submittedName>
</protein>
<dbReference type="InterPro" id="IPR001387">
    <property type="entry name" value="Cro/C1-type_HTH"/>
</dbReference>
<dbReference type="Proteomes" id="UP000368418">
    <property type="component" value="Unassembled WGS sequence"/>
</dbReference>